<sequence>MITQLNDINLTRA</sequence>
<reference evidence="1" key="2">
    <citation type="journal article" date="2015" name="Fish Shellfish Immunol.">
        <title>Early steps in the European eel (Anguilla anguilla)-Vibrio vulnificus interaction in the gills: Role of the RtxA13 toxin.</title>
        <authorList>
            <person name="Callol A."/>
            <person name="Pajuelo D."/>
            <person name="Ebbesson L."/>
            <person name="Teles M."/>
            <person name="MacKenzie S."/>
            <person name="Amaro C."/>
        </authorList>
    </citation>
    <scope>NUCLEOTIDE SEQUENCE</scope>
</reference>
<evidence type="ECO:0000313" key="1">
    <source>
        <dbReference type="EMBL" id="JAH56368.1"/>
    </source>
</evidence>
<name>A0A0E9TUH7_ANGAN</name>
<dbReference type="EMBL" id="GBXM01052209">
    <property type="protein sequence ID" value="JAH56368.1"/>
    <property type="molecule type" value="Transcribed_RNA"/>
</dbReference>
<organism evidence="1">
    <name type="scientific">Anguilla anguilla</name>
    <name type="common">European freshwater eel</name>
    <name type="synonym">Muraena anguilla</name>
    <dbReference type="NCBI Taxonomy" id="7936"/>
    <lineage>
        <taxon>Eukaryota</taxon>
        <taxon>Metazoa</taxon>
        <taxon>Chordata</taxon>
        <taxon>Craniata</taxon>
        <taxon>Vertebrata</taxon>
        <taxon>Euteleostomi</taxon>
        <taxon>Actinopterygii</taxon>
        <taxon>Neopterygii</taxon>
        <taxon>Teleostei</taxon>
        <taxon>Anguilliformes</taxon>
        <taxon>Anguillidae</taxon>
        <taxon>Anguilla</taxon>
    </lineage>
</organism>
<proteinExistence type="predicted"/>
<protein>
    <submittedName>
        <fullName evidence="1">Uncharacterized protein</fullName>
    </submittedName>
</protein>
<accession>A0A0E9TUH7</accession>
<reference evidence="1" key="1">
    <citation type="submission" date="2014-11" db="EMBL/GenBank/DDBJ databases">
        <authorList>
            <person name="Amaro Gonzalez C."/>
        </authorList>
    </citation>
    <scope>NUCLEOTIDE SEQUENCE</scope>
</reference>